<dbReference type="AlphaFoldDB" id="X8DCK2"/>
<evidence type="ECO:0000313" key="1">
    <source>
        <dbReference type="EMBL" id="EUA65473.1"/>
    </source>
</evidence>
<accession>X8DCK2</accession>
<comment type="caution">
    <text evidence="1">The sequence shown here is derived from an EMBL/GenBank/DDBJ whole genome shotgun (WGS) entry which is preliminary data.</text>
</comment>
<gene>
    <name evidence="1" type="ORF">I553_10770</name>
</gene>
<dbReference type="PATRIC" id="fig|1299334.3.peg.2456"/>
<organism evidence="1">
    <name type="scientific">Mycobacterium xenopi 4042</name>
    <dbReference type="NCBI Taxonomy" id="1299334"/>
    <lineage>
        <taxon>Bacteria</taxon>
        <taxon>Bacillati</taxon>
        <taxon>Actinomycetota</taxon>
        <taxon>Actinomycetes</taxon>
        <taxon>Mycobacteriales</taxon>
        <taxon>Mycobacteriaceae</taxon>
        <taxon>Mycobacterium</taxon>
    </lineage>
</organism>
<dbReference type="EMBL" id="JAOB01000027">
    <property type="protein sequence ID" value="EUA65473.1"/>
    <property type="molecule type" value="Genomic_DNA"/>
</dbReference>
<protein>
    <submittedName>
        <fullName evidence="1">NLP/P60 domain protein</fullName>
    </submittedName>
</protein>
<dbReference type="Gene3D" id="3.90.1720.10">
    <property type="entry name" value="endopeptidase domain like (from Nostoc punctiforme)"/>
    <property type="match status" value="1"/>
</dbReference>
<sequence>MPEHVQIYAGQGRVIEAQQSGVPIKVSPLPAGQVIIKRVI</sequence>
<name>X8DCK2_MYCXE</name>
<proteinExistence type="predicted"/>
<reference evidence="1" key="1">
    <citation type="submission" date="2014-01" db="EMBL/GenBank/DDBJ databases">
        <authorList>
            <person name="Brown-Elliot B."/>
            <person name="Wallace R."/>
            <person name="Lenaerts A."/>
            <person name="Ordway D."/>
            <person name="DeGroote M.A."/>
            <person name="Parker T."/>
            <person name="Sizemore C."/>
            <person name="Tallon L.J."/>
            <person name="Sadzewicz L.K."/>
            <person name="Sengamalay N."/>
            <person name="Fraser C.M."/>
            <person name="Hine E."/>
            <person name="Shefchek K.A."/>
            <person name="Das S.P."/>
            <person name="Tettelin H."/>
        </authorList>
    </citation>
    <scope>NUCLEOTIDE SEQUENCE [LARGE SCALE GENOMIC DNA]</scope>
    <source>
        <strain evidence="1">4042</strain>
    </source>
</reference>